<keyword evidence="5 9" id="KW-0963">Cytoplasm</keyword>
<comment type="similarity">
    <text evidence="3 9">Belongs to the class I-like SAM-binding methyltransferase superfamily. TPMT family.</text>
</comment>
<dbReference type="NCBIfam" id="TIGR03840">
    <property type="entry name" value="TMPT_Se_Te"/>
    <property type="match status" value="1"/>
</dbReference>
<evidence type="ECO:0000256" key="4">
    <source>
        <dbReference type="ARBA" id="ARBA00011905"/>
    </source>
</evidence>
<dbReference type="PROSITE" id="PS51585">
    <property type="entry name" value="SAM_MT_TPMT"/>
    <property type="match status" value="1"/>
</dbReference>
<dbReference type="InterPro" id="IPR029063">
    <property type="entry name" value="SAM-dependent_MTases_sf"/>
</dbReference>
<name>A0ABR4WFZ8_9GAMM</name>
<dbReference type="InterPro" id="IPR008854">
    <property type="entry name" value="TPMT"/>
</dbReference>
<dbReference type="PIRSF" id="PIRSF023956">
    <property type="entry name" value="Thiopurine_S-methyltransferase"/>
    <property type="match status" value="1"/>
</dbReference>
<evidence type="ECO:0000256" key="5">
    <source>
        <dbReference type="ARBA" id="ARBA00022490"/>
    </source>
</evidence>
<reference evidence="10 11" key="1">
    <citation type="submission" date="2012-09" db="EMBL/GenBank/DDBJ databases">
        <title>Genome Sequence of alkane-degrading Bacterium Alcanivorax jadensis T9.</title>
        <authorList>
            <person name="Lai Q."/>
            <person name="Shao Z."/>
        </authorList>
    </citation>
    <scope>NUCLEOTIDE SEQUENCE [LARGE SCALE GENOMIC DNA]</scope>
    <source>
        <strain evidence="10 11">T9</strain>
    </source>
</reference>
<dbReference type="RefSeq" id="WP_035245929.1">
    <property type="nucleotide sequence ID" value="NZ_ARXU01000003.1"/>
</dbReference>
<protein>
    <recommendedName>
        <fullName evidence="4 9">Thiopurine S-methyltransferase</fullName>
        <ecNumber evidence="4 9">2.1.1.67</ecNumber>
    </recommendedName>
    <alternativeName>
        <fullName evidence="9">Thiopurine methyltransferase</fullName>
    </alternativeName>
</protein>
<feature type="binding site" evidence="9">
    <location>
        <position position="66"/>
    </location>
    <ligand>
        <name>S-adenosyl-L-methionine</name>
        <dbReference type="ChEBI" id="CHEBI:59789"/>
    </ligand>
</feature>
<dbReference type="EC" id="2.1.1.67" evidence="4 9"/>
<evidence type="ECO:0000256" key="6">
    <source>
        <dbReference type="ARBA" id="ARBA00022603"/>
    </source>
</evidence>
<dbReference type="PANTHER" id="PTHR10259:SF11">
    <property type="entry name" value="THIOPURINE S-METHYLTRANSFERASE"/>
    <property type="match status" value="1"/>
</dbReference>
<evidence type="ECO:0000313" key="11">
    <source>
        <dbReference type="Proteomes" id="UP000029443"/>
    </source>
</evidence>
<feature type="binding site" evidence="9">
    <location>
        <position position="45"/>
    </location>
    <ligand>
        <name>S-adenosyl-L-methionine</name>
        <dbReference type="ChEBI" id="CHEBI:59789"/>
    </ligand>
</feature>
<evidence type="ECO:0000313" key="10">
    <source>
        <dbReference type="EMBL" id="KGD61932.1"/>
    </source>
</evidence>
<dbReference type="InterPro" id="IPR022474">
    <property type="entry name" value="Thiopur_S-MeTfrase_Se/Te_detox"/>
</dbReference>
<evidence type="ECO:0000256" key="3">
    <source>
        <dbReference type="ARBA" id="ARBA00008145"/>
    </source>
</evidence>
<gene>
    <name evidence="9" type="primary">tpm</name>
    <name evidence="10" type="ORF">T9A_01141</name>
</gene>
<comment type="catalytic activity">
    <reaction evidence="1 9">
        <text>S-adenosyl-L-methionine + a thiopurine = S-adenosyl-L-homocysteine + a thiopurine S-methylether.</text>
        <dbReference type="EC" id="2.1.1.67"/>
    </reaction>
</comment>
<organism evidence="10 11">
    <name type="scientific">Alcanivorax jadensis T9</name>
    <dbReference type="NCBI Taxonomy" id="1177181"/>
    <lineage>
        <taxon>Bacteria</taxon>
        <taxon>Pseudomonadati</taxon>
        <taxon>Pseudomonadota</taxon>
        <taxon>Gammaproteobacteria</taxon>
        <taxon>Oceanospirillales</taxon>
        <taxon>Alcanivoracaceae</taxon>
        <taxon>Alcanivorax</taxon>
    </lineage>
</organism>
<dbReference type="Pfam" id="PF05724">
    <property type="entry name" value="TPMT"/>
    <property type="match status" value="1"/>
</dbReference>
<keyword evidence="6 9" id="KW-0489">Methyltransferase</keyword>
<dbReference type="Gene3D" id="3.40.50.150">
    <property type="entry name" value="Vaccinia Virus protein VP39"/>
    <property type="match status" value="1"/>
</dbReference>
<keyword evidence="11" id="KW-1185">Reference proteome</keyword>
<evidence type="ECO:0000256" key="2">
    <source>
        <dbReference type="ARBA" id="ARBA00004496"/>
    </source>
</evidence>
<evidence type="ECO:0000256" key="9">
    <source>
        <dbReference type="HAMAP-Rule" id="MF_00812"/>
    </source>
</evidence>
<accession>A0ABR4WFZ8</accession>
<dbReference type="PANTHER" id="PTHR10259">
    <property type="entry name" value="THIOPURINE S-METHYLTRANSFERASE"/>
    <property type="match status" value="1"/>
</dbReference>
<evidence type="ECO:0000256" key="1">
    <source>
        <dbReference type="ARBA" id="ARBA00000903"/>
    </source>
</evidence>
<dbReference type="Proteomes" id="UP000029443">
    <property type="component" value="Unassembled WGS sequence"/>
</dbReference>
<keyword evidence="8 9" id="KW-0949">S-adenosyl-L-methionine</keyword>
<evidence type="ECO:0000256" key="7">
    <source>
        <dbReference type="ARBA" id="ARBA00022679"/>
    </source>
</evidence>
<feature type="binding site" evidence="9">
    <location>
        <position position="10"/>
    </location>
    <ligand>
        <name>S-adenosyl-L-methionine</name>
        <dbReference type="ChEBI" id="CHEBI:59789"/>
    </ligand>
</feature>
<keyword evidence="7 9" id="KW-0808">Transferase</keyword>
<comment type="subcellular location">
    <subcellularLocation>
        <location evidence="2 9">Cytoplasm</location>
    </subcellularLocation>
</comment>
<dbReference type="SUPFAM" id="SSF53335">
    <property type="entry name" value="S-adenosyl-L-methionine-dependent methyltransferases"/>
    <property type="match status" value="1"/>
</dbReference>
<dbReference type="NCBIfam" id="NF009732">
    <property type="entry name" value="PRK13255.1"/>
    <property type="match status" value="1"/>
</dbReference>
<evidence type="ECO:0000256" key="8">
    <source>
        <dbReference type="ARBA" id="ARBA00022691"/>
    </source>
</evidence>
<comment type="caution">
    <text evidence="10">The sequence shown here is derived from an EMBL/GenBank/DDBJ whole genome shotgun (WGS) entry which is preliminary data.</text>
</comment>
<dbReference type="InterPro" id="IPR025835">
    <property type="entry name" value="Thiopurine_S-MeTrfase"/>
</dbReference>
<feature type="binding site" evidence="9">
    <location>
        <position position="123"/>
    </location>
    <ligand>
        <name>S-adenosyl-L-methionine</name>
        <dbReference type="ChEBI" id="CHEBI:59789"/>
    </ligand>
</feature>
<dbReference type="HAMAP" id="MF_00812">
    <property type="entry name" value="Thiopur_methtran"/>
    <property type="match status" value="1"/>
</dbReference>
<dbReference type="EMBL" id="ARXU01000003">
    <property type="protein sequence ID" value="KGD61932.1"/>
    <property type="molecule type" value="Genomic_DNA"/>
</dbReference>
<proteinExistence type="inferred from homology"/>
<sequence length="215" mass="24307">MNPEFWHQKWHNSELGFHLLQVHPLLQRYLDELALKAGQTVFLPLCGKTLDIGYLLEKGYRVIGAELSDKAVTDLFASLNRQPVMTDWQGGKRYQHGDLCVFQGDIFLLQSGDIAAPDAIYDRAALIALPEAMRARYARHLLTITDKSPQLLITLEYDQQEMDGPPFSVGEPQIKALYGADYSVASLSRKMILDHEPVFRERGLTALYENAFLLG</sequence>